<dbReference type="SUPFAM" id="SSF51735">
    <property type="entry name" value="NAD(P)-binding Rossmann-fold domains"/>
    <property type="match status" value="1"/>
</dbReference>
<name>A0A6G1HR85_9PEZI</name>
<evidence type="ECO:0000313" key="2">
    <source>
        <dbReference type="EMBL" id="KAF2398568.1"/>
    </source>
</evidence>
<dbReference type="Proteomes" id="UP000799640">
    <property type="component" value="Unassembled WGS sequence"/>
</dbReference>
<dbReference type="OrthoDB" id="419598at2759"/>
<reference evidence="2" key="1">
    <citation type="journal article" date="2020" name="Stud. Mycol.">
        <title>101 Dothideomycetes genomes: a test case for predicting lifestyles and emergence of pathogens.</title>
        <authorList>
            <person name="Haridas S."/>
            <person name="Albert R."/>
            <person name="Binder M."/>
            <person name="Bloem J."/>
            <person name="Labutti K."/>
            <person name="Salamov A."/>
            <person name="Andreopoulos B."/>
            <person name="Baker S."/>
            <person name="Barry K."/>
            <person name="Bills G."/>
            <person name="Bluhm B."/>
            <person name="Cannon C."/>
            <person name="Castanera R."/>
            <person name="Culley D."/>
            <person name="Daum C."/>
            <person name="Ezra D."/>
            <person name="Gonzalez J."/>
            <person name="Henrissat B."/>
            <person name="Kuo A."/>
            <person name="Liang C."/>
            <person name="Lipzen A."/>
            <person name="Lutzoni F."/>
            <person name="Magnuson J."/>
            <person name="Mondo S."/>
            <person name="Nolan M."/>
            <person name="Ohm R."/>
            <person name="Pangilinan J."/>
            <person name="Park H.-J."/>
            <person name="Ramirez L."/>
            <person name="Alfaro M."/>
            <person name="Sun H."/>
            <person name="Tritt A."/>
            <person name="Yoshinaga Y."/>
            <person name="Zwiers L.-H."/>
            <person name="Turgeon B."/>
            <person name="Goodwin S."/>
            <person name="Spatafora J."/>
            <person name="Crous P."/>
            <person name="Grigoriev I."/>
        </authorList>
    </citation>
    <scope>NUCLEOTIDE SEQUENCE</scope>
    <source>
        <strain evidence="2">CBS 262.69</strain>
    </source>
</reference>
<dbReference type="PANTHER" id="PTHR43349">
    <property type="entry name" value="PINORESINOL REDUCTASE-RELATED"/>
    <property type="match status" value="1"/>
</dbReference>
<evidence type="ECO:0000313" key="3">
    <source>
        <dbReference type="Proteomes" id="UP000799640"/>
    </source>
</evidence>
<proteinExistence type="predicted"/>
<sequence>MAQKVLVLGATGETGREIVNALLAAGTFDVTALVRPSSATKPAVLALEPTGVHLLIASLDLPVETLAAQIKPYHTIISCIGPMHQLAQLPLIAATALAGTQRFVPCGFTTICPPGGVMYMRDEKERVYQALWVAKVPYTIIDVGFWHQISFLTLPSGRSKYAAIFEFKEVYAGGEAKTLLIDKSDVGRFVARIVADERTVNKKVVAWGEERTQREIKAIMEEVSGETLDNLVEVSESQVRANAVECLAAFEAEDNMQTRFGLYNGQYNLSKFVRGDNTLTNALYLGYLDAHVLYPDISPVAFRDYAREIIEGKAVAVYADGFPS</sequence>
<dbReference type="Pfam" id="PF05368">
    <property type="entry name" value="NmrA"/>
    <property type="match status" value="1"/>
</dbReference>
<dbReference type="InterPro" id="IPR050608">
    <property type="entry name" value="NmrA-type/Isoflavone_red_sf"/>
</dbReference>
<dbReference type="Gene3D" id="3.40.50.720">
    <property type="entry name" value="NAD(P)-binding Rossmann-like Domain"/>
    <property type="match status" value="1"/>
</dbReference>
<dbReference type="EMBL" id="ML996699">
    <property type="protein sequence ID" value="KAF2398568.1"/>
    <property type="molecule type" value="Genomic_DNA"/>
</dbReference>
<keyword evidence="3" id="KW-1185">Reference proteome</keyword>
<dbReference type="PANTHER" id="PTHR43349:SF93">
    <property type="entry name" value="ISOFLAVONE REDUCTASE HOMOLOG P3-RELATED"/>
    <property type="match status" value="1"/>
</dbReference>
<dbReference type="Gene3D" id="3.90.25.10">
    <property type="entry name" value="UDP-galactose 4-epimerase, domain 1"/>
    <property type="match status" value="1"/>
</dbReference>
<organism evidence="2 3">
    <name type="scientific">Trichodelitschia bisporula</name>
    <dbReference type="NCBI Taxonomy" id="703511"/>
    <lineage>
        <taxon>Eukaryota</taxon>
        <taxon>Fungi</taxon>
        <taxon>Dikarya</taxon>
        <taxon>Ascomycota</taxon>
        <taxon>Pezizomycotina</taxon>
        <taxon>Dothideomycetes</taxon>
        <taxon>Dothideomycetes incertae sedis</taxon>
        <taxon>Phaeotrichales</taxon>
        <taxon>Phaeotrichaceae</taxon>
        <taxon>Trichodelitschia</taxon>
    </lineage>
</organism>
<dbReference type="InterPro" id="IPR036291">
    <property type="entry name" value="NAD(P)-bd_dom_sf"/>
</dbReference>
<protein>
    <submittedName>
        <fullName evidence="2">NAD(P)-binding protein</fullName>
    </submittedName>
</protein>
<feature type="domain" description="NmrA-like" evidence="1">
    <location>
        <begin position="2"/>
        <end position="235"/>
    </location>
</feature>
<dbReference type="AlphaFoldDB" id="A0A6G1HR85"/>
<evidence type="ECO:0000259" key="1">
    <source>
        <dbReference type="Pfam" id="PF05368"/>
    </source>
</evidence>
<accession>A0A6G1HR85</accession>
<gene>
    <name evidence="2" type="ORF">EJ06DRAFT_538655</name>
</gene>
<dbReference type="InterPro" id="IPR008030">
    <property type="entry name" value="NmrA-like"/>
</dbReference>